<accession>A0A6M8BR30</accession>
<feature type="transmembrane region" description="Helical" evidence="5">
    <location>
        <begin position="72"/>
        <end position="91"/>
    </location>
</feature>
<dbReference type="Proteomes" id="UP000505210">
    <property type="component" value="Chromosome"/>
</dbReference>
<comment type="subcellular location">
    <subcellularLocation>
        <location evidence="1">Cell membrane</location>
        <topology evidence="1">Multi-pass membrane protein</topology>
    </subcellularLocation>
</comment>
<sequence>MTRERQNVALLALCQALAMTSMTVLFTVAALVGRALVADASLATLPLAVMQVAVMLATIPASMLMQRRGRRFGFAVGTLIGIVGIGLAVAAVLIQSFPLFCAGTVLMGVFSGFSGFYRFAAAEAASESFRAQAISLVVAGGVIAAVLGPNLASVAKDAIAQAEFAGSLLSIVGLQVLILLLLIGIRLPVMQRPVMHKEIAAAGRSPSSPEGRSLSQILRQPVFIVAALGSSVGYGVMALLMTATPLAMTGMNHSFHSAASVIQWHVLGMFAPSFFTGFLIARFGVLNIILAGVALNLASVAIALSGVTLPHFLIALTVLGLGWNFMFVGSTTLLTETYTPAEKAKMQAAHDFLMFGAVAGFTFLSGHLLNGFGWDVVNYAALPLLLVTLGAMLWLKLRSKEGAGKRGIVG</sequence>
<feature type="transmembrane region" description="Helical" evidence="5">
    <location>
        <begin position="376"/>
        <end position="395"/>
    </location>
</feature>
<evidence type="ECO:0000256" key="2">
    <source>
        <dbReference type="ARBA" id="ARBA00022692"/>
    </source>
</evidence>
<keyword evidence="8" id="KW-1185">Reference proteome</keyword>
<evidence type="ECO:0000256" key="3">
    <source>
        <dbReference type="ARBA" id="ARBA00022989"/>
    </source>
</evidence>
<evidence type="ECO:0000313" key="8">
    <source>
        <dbReference type="Proteomes" id="UP000505210"/>
    </source>
</evidence>
<feature type="transmembrane region" description="Helical" evidence="5">
    <location>
        <begin position="288"/>
        <end position="306"/>
    </location>
</feature>
<evidence type="ECO:0000256" key="5">
    <source>
        <dbReference type="SAM" id="Phobius"/>
    </source>
</evidence>
<evidence type="ECO:0000256" key="1">
    <source>
        <dbReference type="ARBA" id="ARBA00004651"/>
    </source>
</evidence>
<proteinExistence type="predicted"/>
<gene>
    <name evidence="7" type="ORF">HPC62_20625</name>
</gene>
<feature type="transmembrane region" description="Helical" evidence="5">
    <location>
        <begin position="352"/>
        <end position="370"/>
    </location>
</feature>
<name>A0A6M8BR30_9CYAN</name>
<dbReference type="KEGG" id="theu:HPC62_20625"/>
<dbReference type="EMBL" id="CP053661">
    <property type="protein sequence ID" value="QKD85103.1"/>
    <property type="molecule type" value="Genomic_DNA"/>
</dbReference>
<dbReference type="InterPro" id="IPR020846">
    <property type="entry name" value="MFS_dom"/>
</dbReference>
<keyword evidence="3 5" id="KW-1133">Transmembrane helix</keyword>
<feature type="transmembrane region" description="Helical" evidence="5">
    <location>
        <begin position="164"/>
        <end position="187"/>
    </location>
</feature>
<feature type="transmembrane region" description="Helical" evidence="5">
    <location>
        <begin position="261"/>
        <end position="281"/>
    </location>
</feature>
<dbReference type="PANTHER" id="PTHR23534:SF1">
    <property type="entry name" value="MAJOR FACILITATOR SUPERFAMILY PROTEIN"/>
    <property type="match status" value="1"/>
</dbReference>
<feature type="domain" description="Major facilitator superfamily (MFS) profile" evidence="6">
    <location>
        <begin position="222"/>
        <end position="410"/>
    </location>
</feature>
<organism evidence="7 8">
    <name type="scientific">Thermoleptolyngbya sichuanensis A183</name>
    <dbReference type="NCBI Taxonomy" id="2737172"/>
    <lineage>
        <taxon>Bacteria</taxon>
        <taxon>Bacillati</taxon>
        <taxon>Cyanobacteriota</taxon>
        <taxon>Cyanophyceae</taxon>
        <taxon>Oculatellales</taxon>
        <taxon>Oculatellaceae</taxon>
        <taxon>Thermoleptolyngbya</taxon>
        <taxon>Thermoleptolyngbya sichuanensis</taxon>
    </lineage>
</organism>
<dbReference type="InterPro" id="IPR036259">
    <property type="entry name" value="MFS_trans_sf"/>
</dbReference>
<dbReference type="PROSITE" id="PS50850">
    <property type="entry name" value="MFS"/>
    <property type="match status" value="1"/>
</dbReference>
<evidence type="ECO:0000256" key="4">
    <source>
        <dbReference type="ARBA" id="ARBA00023136"/>
    </source>
</evidence>
<feature type="transmembrane region" description="Helical" evidence="5">
    <location>
        <begin position="40"/>
        <end position="60"/>
    </location>
</feature>
<dbReference type="AlphaFoldDB" id="A0A6M8BR30"/>
<dbReference type="GO" id="GO:0022857">
    <property type="term" value="F:transmembrane transporter activity"/>
    <property type="evidence" value="ECO:0007669"/>
    <property type="project" value="InterPro"/>
</dbReference>
<feature type="transmembrane region" description="Helical" evidence="5">
    <location>
        <begin position="312"/>
        <end position="331"/>
    </location>
</feature>
<keyword evidence="2 5" id="KW-0812">Transmembrane</keyword>
<dbReference type="Pfam" id="PF07690">
    <property type="entry name" value="MFS_1"/>
    <property type="match status" value="1"/>
</dbReference>
<keyword evidence="4 5" id="KW-0472">Membrane</keyword>
<dbReference type="SUPFAM" id="SSF103473">
    <property type="entry name" value="MFS general substrate transporter"/>
    <property type="match status" value="1"/>
</dbReference>
<feature type="transmembrane region" description="Helical" evidence="5">
    <location>
        <begin position="133"/>
        <end position="152"/>
    </location>
</feature>
<dbReference type="Gene3D" id="1.20.1250.20">
    <property type="entry name" value="MFS general substrate transporter like domains"/>
    <property type="match status" value="1"/>
</dbReference>
<dbReference type="PANTHER" id="PTHR23534">
    <property type="entry name" value="MFS PERMEASE"/>
    <property type="match status" value="1"/>
</dbReference>
<feature type="transmembrane region" description="Helical" evidence="5">
    <location>
        <begin position="97"/>
        <end position="121"/>
    </location>
</feature>
<evidence type="ECO:0000313" key="7">
    <source>
        <dbReference type="EMBL" id="QKD85103.1"/>
    </source>
</evidence>
<feature type="transmembrane region" description="Helical" evidence="5">
    <location>
        <begin position="222"/>
        <end position="241"/>
    </location>
</feature>
<reference evidence="7 8" key="1">
    <citation type="submission" date="2020-05" db="EMBL/GenBank/DDBJ databases">
        <title>Complete genome sequence of of a novel Thermoleptolyngbya strain isolated from hot springs of Ganzi, Sichuan China.</title>
        <authorList>
            <person name="Tang J."/>
            <person name="Daroch M."/>
            <person name="Li L."/>
            <person name="Waleron K."/>
            <person name="Waleron M."/>
            <person name="Waleron M."/>
        </authorList>
    </citation>
    <scope>NUCLEOTIDE SEQUENCE [LARGE SCALE GENOMIC DNA]</scope>
    <source>
        <strain evidence="7 8">PKUAC-SCTA183</strain>
    </source>
</reference>
<evidence type="ECO:0000259" key="6">
    <source>
        <dbReference type="PROSITE" id="PS50850"/>
    </source>
</evidence>
<dbReference type="GO" id="GO:0005886">
    <property type="term" value="C:plasma membrane"/>
    <property type="evidence" value="ECO:0007669"/>
    <property type="project" value="UniProtKB-SubCell"/>
</dbReference>
<protein>
    <submittedName>
        <fullName evidence="7">MFS transporter</fullName>
    </submittedName>
</protein>
<dbReference type="InterPro" id="IPR011701">
    <property type="entry name" value="MFS"/>
</dbReference>